<dbReference type="Proteomes" id="UP000181790">
    <property type="component" value="Unassembled WGS sequence"/>
</dbReference>
<feature type="domain" description="Endonuclease/exonuclease/phosphatase" evidence="3">
    <location>
        <begin position="110"/>
        <end position="317"/>
    </location>
</feature>
<evidence type="ECO:0000256" key="2">
    <source>
        <dbReference type="SAM" id="Phobius"/>
    </source>
</evidence>
<keyword evidence="4" id="KW-0255">Endonuclease</keyword>
<dbReference type="EMBL" id="MORL01000008">
    <property type="protein sequence ID" value="OIN58074.1"/>
    <property type="molecule type" value="Genomic_DNA"/>
</dbReference>
<gene>
    <name evidence="4" type="ORF">BLX24_16225</name>
</gene>
<dbReference type="AlphaFoldDB" id="A0A1S2VH71"/>
<keyword evidence="2" id="KW-0812">Transmembrane</keyword>
<accession>A0A1S2VH71</accession>
<evidence type="ECO:0000313" key="5">
    <source>
        <dbReference type="Proteomes" id="UP000181790"/>
    </source>
</evidence>
<feature type="compositionally biased region" description="Basic and acidic residues" evidence="1">
    <location>
        <begin position="347"/>
        <end position="357"/>
    </location>
</feature>
<evidence type="ECO:0000256" key="1">
    <source>
        <dbReference type="SAM" id="MobiDB-lite"/>
    </source>
</evidence>
<protein>
    <submittedName>
        <fullName evidence="4">Endonuclease</fullName>
    </submittedName>
</protein>
<organism evidence="4 5">
    <name type="scientific">Arsenicibacter rosenii</name>
    <dbReference type="NCBI Taxonomy" id="1750698"/>
    <lineage>
        <taxon>Bacteria</taxon>
        <taxon>Pseudomonadati</taxon>
        <taxon>Bacteroidota</taxon>
        <taxon>Cytophagia</taxon>
        <taxon>Cytophagales</taxon>
        <taxon>Spirosomataceae</taxon>
        <taxon>Arsenicibacter</taxon>
    </lineage>
</organism>
<name>A0A1S2VH71_9BACT</name>
<reference evidence="4 5" key="1">
    <citation type="submission" date="2016-10" db="EMBL/GenBank/DDBJ databases">
        <title>Arsenicibacter rosenii gen. nov., sp. nov., an efficient arsenic-methylating bacterium isolated from an arsenic-contaminated paddy soil.</title>
        <authorList>
            <person name="Huang K."/>
        </authorList>
    </citation>
    <scope>NUCLEOTIDE SEQUENCE [LARGE SCALE GENOMIC DNA]</scope>
    <source>
        <strain evidence="4 5">SM-1</strain>
    </source>
</reference>
<dbReference type="InterPro" id="IPR005135">
    <property type="entry name" value="Endo/exonuclease/phosphatase"/>
</dbReference>
<evidence type="ECO:0000313" key="4">
    <source>
        <dbReference type="EMBL" id="OIN58074.1"/>
    </source>
</evidence>
<keyword evidence="2" id="KW-0472">Membrane</keyword>
<dbReference type="Gene3D" id="3.60.10.10">
    <property type="entry name" value="Endonuclease/exonuclease/phosphatase"/>
    <property type="match status" value="1"/>
</dbReference>
<dbReference type="InterPro" id="IPR036691">
    <property type="entry name" value="Endo/exonu/phosph_ase_sf"/>
</dbReference>
<keyword evidence="4" id="KW-0378">Hydrolase</keyword>
<keyword evidence="5" id="KW-1185">Reference proteome</keyword>
<dbReference type="Pfam" id="PF03372">
    <property type="entry name" value="Exo_endo_phos"/>
    <property type="match status" value="1"/>
</dbReference>
<dbReference type="RefSeq" id="WP_071504224.1">
    <property type="nucleotide sequence ID" value="NZ_MORL01000008.1"/>
</dbReference>
<keyword evidence="4" id="KW-0540">Nuclease</keyword>
<keyword evidence="2" id="KW-1133">Transmembrane helix</keyword>
<feature type="region of interest" description="Disordered" evidence="1">
    <location>
        <begin position="329"/>
        <end position="357"/>
    </location>
</feature>
<comment type="caution">
    <text evidence="4">The sequence shown here is derived from an EMBL/GenBank/DDBJ whole genome shotgun (WGS) entry which is preliminary data.</text>
</comment>
<proteinExistence type="predicted"/>
<evidence type="ECO:0000259" key="3">
    <source>
        <dbReference type="Pfam" id="PF03372"/>
    </source>
</evidence>
<feature type="transmembrane region" description="Helical" evidence="2">
    <location>
        <begin position="6"/>
        <end position="23"/>
    </location>
</feature>
<sequence>MDVILAIYAGFVIFGSFAHLIRLDYWWIRIWDFPHLQLAIMGAIGLTAYVVAGYAGNWGGLWIPVGLAAGLGYQSWLIYPYTPLKPVQVPRFKRIKQEKDRVEANSIRILTANVYMYNTHMPEVKSLVNRYEPDIVMVLEANNAWKSALEPIEETYPYRILMPLENTYGMLFYSKLPIRKDELRFLIQDDIPSIYTQVQLPSGVWVNFYGVHPMPPSPTEHYRSTERDAELVLVGREARKKTGPVIVAGDLNDVAWSHTTRLFQRLSGLFDPRIGRGLYSTFHARYFFVRWPLDHIFVSHHFQLLALKKLPNCGSDHFPILATFMYAPDPARLDDRPEPEGDDLEEAREKVEKARED</sequence>
<dbReference type="GO" id="GO:0004519">
    <property type="term" value="F:endonuclease activity"/>
    <property type="evidence" value="ECO:0007669"/>
    <property type="project" value="UniProtKB-KW"/>
</dbReference>
<dbReference type="SUPFAM" id="SSF56219">
    <property type="entry name" value="DNase I-like"/>
    <property type="match status" value="1"/>
</dbReference>
<feature type="transmembrane region" description="Helical" evidence="2">
    <location>
        <begin position="35"/>
        <end position="55"/>
    </location>
</feature>